<organism evidence="1 3">
    <name type="scientific">Lagenidium giganteum</name>
    <dbReference type="NCBI Taxonomy" id="4803"/>
    <lineage>
        <taxon>Eukaryota</taxon>
        <taxon>Sar</taxon>
        <taxon>Stramenopiles</taxon>
        <taxon>Oomycota</taxon>
        <taxon>Peronosporomycetes</taxon>
        <taxon>Pythiales</taxon>
        <taxon>Pythiaceae</taxon>
    </lineage>
</organism>
<evidence type="ECO:0000313" key="1">
    <source>
        <dbReference type="EMBL" id="DBA05188.1"/>
    </source>
</evidence>
<proteinExistence type="predicted"/>
<reference evidence="1" key="1">
    <citation type="submission" date="2022-11" db="EMBL/GenBank/DDBJ databases">
        <authorList>
            <person name="Morgan W.R."/>
            <person name="Tartar A."/>
        </authorList>
    </citation>
    <scope>NUCLEOTIDE SEQUENCE</scope>
    <source>
        <strain evidence="1">ARSEF 373</strain>
    </source>
</reference>
<protein>
    <submittedName>
        <fullName evidence="1">Uncharacterized protein</fullName>
    </submittedName>
</protein>
<keyword evidence="3" id="KW-1185">Reference proteome</keyword>
<dbReference type="EMBL" id="DAKRPA010000002">
    <property type="protein sequence ID" value="DBA05188.1"/>
    <property type="molecule type" value="Genomic_DNA"/>
</dbReference>
<dbReference type="AlphaFoldDB" id="A0AAV2ZCK4"/>
<dbReference type="EMBL" id="DAKRPA010000002">
    <property type="protein sequence ID" value="DBA05190.1"/>
    <property type="molecule type" value="Genomic_DNA"/>
</dbReference>
<dbReference type="Proteomes" id="UP001146120">
    <property type="component" value="Unassembled WGS sequence"/>
</dbReference>
<evidence type="ECO:0000313" key="3">
    <source>
        <dbReference type="Proteomes" id="UP001146120"/>
    </source>
</evidence>
<name>A0AAV2ZCK4_9STRA</name>
<accession>A0AAV2ZCK4</accession>
<sequence length="25" mass="2902">MGYYARVLAPERRSLTAFILLLGKY</sequence>
<comment type="caution">
    <text evidence="1">The sequence shown here is derived from an EMBL/GenBank/DDBJ whole genome shotgun (WGS) entry which is preliminary data.</text>
</comment>
<gene>
    <name evidence="1" type="ORF">N0F65_005038</name>
    <name evidence="2" type="ORF">N0F65_005040</name>
</gene>
<evidence type="ECO:0000313" key="2">
    <source>
        <dbReference type="EMBL" id="DBA05190.1"/>
    </source>
</evidence>
<reference evidence="1" key="2">
    <citation type="journal article" date="2023" name="Microbiol Resour">
        <title>Decontamination and Annotation of the Draft Genome Sequence of the Oomycete Lagenidium giganteum ARSEF 373.</title>
        <authorList>
            <person name="Morgan W.R."/>
            <person name="Tartar A."/>
        </authorList>
    </citation>
    <scope>NUCLEOTIDE SEQUENCE</scope>
    <source>
        <strain evidence="1">ARSEF 373</strain>
    </source>
</reference>